<dbReference type="VEuPathDB" id="FungiDB:PV10_04750"/>
<reference evidence="2 3" key="1">
    <citation type="submission" date="2017-03" db="EMBL/GenBank/DDBJ databases">
        <title>Genomes of endolithic fungi from Antarctica.</title>
        <authorList>
            <person name="Coleine C."/>
            <person name="Masonjones S."/>
            <person name="Stajich J.E."/>
        </authorList>
    </citation>
    <scope>NUCLEOTIDE SEQUENCE [LARGE SCALE GENOMIC DNA]</scope>
    <source>
        <strain evidence="2 3">CCFEE 6314</strain>
    </source>
</reference>
<organism evidence="2 3">
    <name type="scientific">Exophiala mesophila</name>
    <name type="common">Black yeast-like fungus</name>
    <dbReference type="NCBI Taxonomy" id="212818"/>
    <lineage>
        <taxon>Eukaryota</taxon>
        <taxon>Fungi</taxon>
        <taxon>Dikarya</taxon>
        <taxon>Ascomycota</taxon>
        <taxon>Pezizomycotina</taxon>
        <taxon>Eurotiomycetes</taxon>
        <taxon>Chaetothyriomycetidae</taxon>
        <taxon>Chaetothyriales</taxon>
        <taxon>Herpotrichiellaceae</taxon>
        <taxon>Exophiala</taxon>
    </lineage>
</organism>
<accession>A0A438NEJ9</accession>
<dbReference type="OrthoDB" id="4154021at2759"/>
<evidence type="ECO:0000256" key="1">
    <source>
        <dbReference type="SAM" id="MobiDB-lite"/>
    </source>
</evidence>
<dbReference type="Proteomes" id="UP000288859">
    <property type="component" value="Unassembled WGS sequence"/>
</dbReference>
<evidence type="ECO:0000313" key="3">
    <source>
        <dbReference type="Proteomes" id="UP000288859"/>
    </source>
</evidence>
<evidence type="ECO:0000313" key="2">
    <source>
        <dbReference type="EMBL" id="RVX74152.1"/>
    </source>
</evidence>
<dbReference type="AlphaFoldDB" id="A0A438NEJ9"/>
<dbReference type="EMBL" id="NAJM01000005">
    <property type="protein sequence ID" value="RVX74152.1"/>
    <property type="molecule type" value="Genomic_DNA"/>
</dbReference>
<protein>
    <submittedName>
        <fullName evidence="2">Uncharacterized protein</fullName>
    </submittedName>
</protein>
<feature type="compositionally biased region" description="Low complexity" evidence="1">
    <location>
        <begin position="99"/>
        <end position="113"/>
    </location>
</feature>
<name>A0A438NEJ9_EXOME</name>
<feature type="region of interest" description="Disordered" evidence="1">
    <location>
        <begin position="58"/>
        <end position="122"/>
    </location>
</feature>
<proteinExistence type="predicted"/>
<comment type="caution">
    <text evidence="2">The sequence shown here is derived from an EMBL/GenBank/DDBJ whole genome shotgun (WGS) entry which is preliminary data.</text>
</comment>
<sequence>MDKVVIKEADMAFLVAAIQNSVDAEGMAKQLGMSLSTIPPKFSALRKKYHIDIKVLNSGALQRNRANTPKKAKARSTPEPVKVEDTPAWDEESPVPETGYAQQPPQAQHYPGPNHDRPTSFL</sequence>
<gene>
    <name evidence="2" type="ORF">B0A52_01984</name>
</gene>